<protein>
    <submittedName>
        <fullName evidence="2">Uncharacterized protein</fullName>
    </submittedName>
</protein>
<feature type="region of interest" description="Disordered" evidence="1">
    <location>
        <begin position="1"/>
        <end position="25"/>
    </location>
</feature>
<name>A0A366FHN8_9HYPH</name>
<proteinExistence type="predicted"/>
<evidence type="ECO:0000313" key="2">
    <source>
        <dbReference type="EMBL" id="RBP14117.1"/>
    </source>
</evidence>
<feature type="compositionally biased region" description="Basic and acidic residues" evidence="1">
    <location>
        <begin position="1"/>
        <end position="16"/>
    </location>
</feature>
<evidence type="ECO:0000313" key="3">
    <source>
        <dbReference type="Proteomes" id="UP000253529"/>
    </source>
</evidence>
<reference evidence="2 3" key="1">
    <citation type="submission" date="2018-06" db="EMBL/GenBank/DDBJ databases">
        <title>Genomic Encyclopedia of Type Strains, Phase IV (KMG-IV): sequencing the most valuable type-strain genomes for metagenomic binning, comparative biology and taxonomic classification.</title>
        <authorList>
            <person name="Goeker M."/>
        </authorList>
    </citation>
    <scope>NUCLEOTIDE SEQUENCE [LARGE SCALE GENOMIC DNA]</scope>
    <source>
        <strain evidence="2 3">DSM 24875</strain>
    </source>
</reference>
<dbReference type="Proteomes" id="UP000253529">
    <property type="component" value="Unassembled WGS sequence"/>
</dbReference>
<sequence>MIDRQPEPACREDAGHAEPPAAGRPDCAAPFETCVRPAVAVASANDNPPPIRIDPAAPLDRLRGAPDGMEELDAWFGPGSLG</sequence>
<accession>A0A366FHN8</accession>
<comment type="caution">
    <text evidence="2">The sequence shown here is derived from an EMBL/GenBank/DDBJ whole genome shotgun (WGS) entry which is preliminary data.</text>
</comment>
<feature type="region of interest" description="Disordered" evidence="1">
    <location>
        <begin position="43"/>
        <end position="65"/>
    </location>
</feature>
<dbReference type="EMBL" id="QNRK01000010">
    <property type="protein sequence ID" value="RBP14117.1"/>
    <property type="molecule type" value="Genomic_DNA"/>
</dbReference>
<dbReference type="AlphaFoldDB" id="A0A366FHN8"/>
<organism evidence="2 3">
    <name type="scientific">Roseiarcus fermentans</name>
    <dbReference type="NCBI Taxonomy" id="1473586"/>
    <lineage>
        <taxon>Bacteria</taxon>
        <taxon>Pseudomonadati</taxon>
        <taxon>Pseudomonadota</taxon>
        <taxon>Alphaproteobacteria</taxon>
        <taxon>Hyphomicrobiales</taxon>
        <taxon>Roseiarcaceae</taxon>
        <taxon>Roseiarcus</taxon>
    </lineage>
</organism>
<evidence type="ECO:0000256" key="1">
    <source>
        <dbReference type="SAM" id="MobiDB-lite"/>
    </source>
</evidence>
<dbReference type="RefSeq" id="WP_113889248.1">
    <property type="nucleotide sequence ID" value="NZ_QNRK01000010.1"/>
</dbReference>
<gene>
    <name evidence="2" type="ORF">DFR50_110143</name>
</gene>
<keyword evidence="3" id="KW-1185">Reference proteome</keyword>